<dbReference type="AlphaFoldDB" id="A0A1Y2HL39"/>
<dbReference type="GO" id="GO:0042602">
    <property type="term" value="F:riboflavin reductase (NADPH) activity"/>
    <property type="evidence" value="ECO:0007669"/>
    <property type="project" value="TreeGrafter"/>
</dbReference>
<evidence type="ECO:0000313" key="2">
    <source>
        <dbReference type="EMBL" id="ORZ35317.1"/>
    </source>
</evidence>
<accession>A0A1Y2HL39</accession>
<keyword evidence="3" id="KW-1185">Reference proteome</keyword>
<name>A0A1Y2HL39_9FUNG</name>
<evidence type="ECO:0000256" key="1">
    <source>
        <dbReference type="ARBA" id="ARBA00038376"/>
    </source>
</evidence>
<dbReference type="SUPFAM" id="SSF51735">
    <property type="entry name" value="NAD(P)-binding Rossmann-fold domains"/>
    <property type="match status" value="1"/>
</dbReference>
<gene>
    <name evidence="2" type="ORF">BCR44DRAFT_330623</name>
</gene>
<dbReference type="InterPro" id="IPR051606">
    <property type="entry name" value="Polyketide_Oxido-like"/>
</dbReference>
<dbReference type="GO" id="GO:0004074">
    <property type="term" value="F:biliverdin reductase [NAD(P)H] activity"/>
    <property type="evidence" value="ECO:0007669"/>
    <property type="project" value="TreeGrafter"/>
</dbReference>
<comment type="caution">
    <text evidence="2">The sequence shown here is derived from an EMBL/GenBank/DDBJ whole genome shotgun (WGS) entry which is preliminary data.</text>
</comment>
<dbReference type="PANTHER" id="PTHR43355">
    <property type="entry name" value="FLAVIN REDUCTASE (NADPH)"/>
    <property type="match status" value="1"/>
</dbReference>
<dbReference type="EMBL" id="MCFL01000023">
    <property type="protein sequence ID" value="ORZ35317.1"/>
    <property type="molecule type" value="Genomic_DNA"/>
</dbReference>
<dbReference type="InterPro" id="IPR036291">
    <property type="entry name" value="NAD(P)-bd_dom_sf"/>
</dbReference>
<dbReference type="OrthoDB" id="63935at2759"/>
<protein>
    <recommendedName>
        <fullName evidence="4">NAD(P)-binding domain-containing protein</fullName>
    </recommendedName>
</protein>
<dbReference type="Gene3D" id="3.40.50.720">
    <property type="entry name" value="NAD(P)-binding Rossmann-like Domain"/>
    <property type="match status" value="1"/>
</dbReference>
<organism evidence="2 3">
    <name type="scientific">Catenaria anguillulae PL171</name>
    <dbReference type="NCBI Taxonomy" id="765915"/>
    <lineage>
        <taxon>Eukaryota</taxon>
        <taxon>Fungi</taxon>
        <taxon>Fungi incertae sedis</taxon>
        <taxon>Blastocladiomycota</taxon>
        <taxon>Blastocladiomycetes</taxon>
        <taxon>Blastocladiales</taxon>
        <taxon>Catenariaceae</taxon>
        <taxon>Catenaria</taxon>
    </lineage>
</organism>
<comment type="similarity">
    <text evidence="1">Belongs to the avfA family.</text>
</comment>
<sequence>MTIPTPNKSVAFFGATGGSTLAALFHSLSANFSCSVLVRTPAKLTDLLASKYSYHADTSNLRIIQGNAKDIANVTSTLVDPATGHLPDVIVFGIGGVPVFTPNPFRPTLDDPHVCESTSATIFTALANLIAQGKTTAAGGKPLMGVVSTTGIPPGPRDIPIAWIPLYHWLLPVPHADKSKMETNVERAKADGLIRDFVIVRPTLLTDGKRTFGVVRAGCVEQTEQGEGGSLSAEQGGCGWKSAKGMAVGYFVAREDVGSFMFEEVVVKDGGEGGRWLGKRVTLSN</sequence>
<dbReference type="STRING" id="765915.A0A1Y2HL39"/>
<dbReference type="PANTHER" id="PTHR43355:SF2">
    <property type="entry name" value="FLAVIN REDUCTASE (NADPH)"/>
    <property type="match status" value="1"/>
</dbReference>
<reference evidence="2 3" key="1">
    <citation type="submission" date="2016-07" db="EMBL/GenBank/DDBJ databases">
        <title>Pervasive Adenine N6-methylation of Active Genes in Fungi.</title>
        <authorList>
            <consortium name="DOE Joint Genome Institute"/>
            <person name="Mondo S.J."/>
            <person name="Dannebaum R.O."/>
            <person name="Kuo R.C."/>
            <person name="Labutti K."/>
            <person name="Haridas S."/>
            <person name="Kuo A."/>
            <person name="Salamov A."/>
            <person name="Ahrendt S.R."/>
            <person name="Lipzen A."/>
            <person name="Sullivan W."/>
            <person name="Andreopoulos W.B."/>
            <person name="Clum A."/>
            <person name="Lindquist E."/>
            <person name="Daum C."/>
            <person name="Ramamoorthy G.K."/>
            <person name="Gryganskyi A."/>
            <person name="Culley D."/>
            <person name="Magnuson J.K."/>
            <person name="James T.Y."/>
            <person name="O'Malley M.A."/>
            <person name="Stajich J.E."/>
            <person name="Spatafora J.W."/>
            <person name="Visel A."/>
            <person name="Grigoriev I.V."/>
        </authorList>
    </citation>
    <scope>NUCLEOTIDE SEQUENCE [LARGE SCALE GENOMIC DNA]</scope>
    <source>
        <strain evidence="2 3">PL171</strain>
    </source>
</reference>
<dbReference type="Proteomes" id="UP000193411">
    <property type="component" value="Unassembled WGS sequence"/>
</dbReference>
<evidence type="ECO:0000313" key="3">
    <source>
        <dbReference type="Proteomes" id="UP000193411"/>
    </source>
</evidence>
<evidence type="ECO:0008006" key="4">
    <source>
        <dbReference type="Google" id="ProtNLM"/>
    </source>
</evidence>
<proteinExistence type="inferred from homology"/>